<dbReference type="AlphaFoldDB" id="A0A410K1B6"/>
<keyword evidence="1" id="KW-0472">Membrane</keyword>
<name>A0A410K1B6_9BACT</name>
<evidence type="ECO:0008006" key="4">
    <source>
        <dbReference type="Google" id="ProtNLM"/>
    </source>
</evidence>
<gene>
    <name evidence="2" type="ORF">EP073_12730</name>
</gene>
<sequence>MGTFVRVIIFIIVLYLGAMAALPWIKYKMFENAFENAVDSSNLENIPVNIAKAAEDVGIPVTEEDVIIEEYVDKRKFSVTYDAEAELPFKTLKFTYTIEGYKNIEAE</sequence>
<dbReference type="EMBL" id="CP035108">
    <property type="protein sequence ID" value="QAR34237.1"/>
    <property type="molecule type" value="Genomic_DNA"/>
</dbReference>
<keyword evidence="1" id="KW-0812">Transmembrane</keyword>
<evidence type="ECO:0000256" key="1">
    <source>
        <dbReference type="SAM" id="Phobius"/>
    </source>
</evidence>
<accession>A0A410K1B6</accession>
<dbReference type="Proteomes" id="UP000287502">
    <property type="component" value="Chromosome"/>
</dbReference>
<feature type="transmembrane region" description="Helical" evidence="1">
    <location>
        <begin position="6"/>
        <end position="25"/>
    </location>
</feature>
<proteinExistence type="predicted"/>
<keyword evidence="1" id="KW-1133">Transmembrane helix</keyword>
<dbReference type="KEGG" id="gtl:EP073_12730"/>
<organism evidence="2 3">
    <name type="scientific">Geovibrio thiophilus</name>
    <dbReference type="NCBI Taxonomy" id="139438"/>
    <lineage>
        <taxon>Bacteria</taxon>
        <taxon>Pseudomonadati</taxon>
        <taxon>Deferribacterota</taxon>
        <taxon>Deferribacteres</taxon>
        <taxon>Deferribacterales</taxon>
        <taxon>Geovibrionaceae</taxon>
        <taxon>Geovibrio</taxon>
    </lineage>
</organism>
<keyword evidence="3" id="KW-1185">Reference proteome</keyword>
<reference evidence="2 3" key="1">
    <citation type="submission" date="2019-01" db="EMBL/GenBank/DDBJ databases">
        <title>Geovibrio thiophilus DSM 11263, complete genome.</title>
        <authorList>
            <person name="Spring S."/>
            <person name="Bunk B."/>
            <person name="Sproer C."/>
        </authorList>
    </citation>
    <scope>NUCLEOTIDE SEQUENCE [LARGE SCALE GENOMIC DNA]</scope>
    <source>
        <strain evidence="2 3">DSM 11263</strain>
    </source>
</reference>
<protein>
    <recommendedName>
        <fullName evidence="4">DUF4845 domain-containing protein</fullName>
    </recommendedName>
</protein>
<evidence type="ECO:0000313" key="3">
    <source>
        <dbReference type="Proteomes" id="UP000287502"/>
    </source>
</evidence>
<dbReference type="RefSeq" id="WP_128467542.1">
    <property type="nucleotide sequence ID" value="NZ_CP035108.1"/>
</dbReference>
<evidence type="ECO:0000313" key="2">
    <source>
        <dbReference type="EMBL" id="QAR34237.1"/>
    </source>
</evidence>
<dbReference type="OrthoDB" id="9951042at2"/>